<dbReference type="RefSeq" id="WP_345356141.1">
    <property type="nucleotide sequence ID" value="NZ_BAABHJ010000009.1"/>
</dbReference>
<keyword evidence="7" id="KW-1185">Reference proteome</keyword>
<gene>
    <name evidence="6" type="ORF">GCM10023195_39970</name>
</gene>
<sequence length="524" mass="54845">MTPPNSPGRGGIRNWITSVAVTAAAATAVAALAACSPSGSQNSSSSSGASTFVVARTGDIDKLDPHLATAFQTQQTLGLVYSRLVATSPTGQIQPDLATQWKISPDGRTVTFTLRTGVTWQDGSPFTSGDVKASIERILNQSTGAVARSNLTAIEKVDAPDAATVVLHLSKPSASLLYSLASVNSSIESAKDISAGTVGKKPNGTGAFAWNAWNPGQQVVLTGNAKYYGGSPKIKKLEFRVIPDESSILSGMKAGAFQLGLLSDPGVARQAGKSDKYALAKQPALAYHVLMLNGRKGPLKNQQVRQAISCAIDRNQVVQTAAYGDGTVTGPITSPAFSYSATDGLPCTPGDVAKARSMLAAAGYAKGFTLTTIVETGEYATANAEAQNVQSQLSKIGVNLQLKQLSTGPYVSAWLAADYDAAVALNGGSYDPFLMYGRYYTSGGSLAKPAGLDSSTLSDLLNQGNSTSDDGKRQETFRNLQKELLAESPWVWMFRSDDYYLVGSGVHGFTPRPDELLSSLTSAS</sequence>
<organism evidence="6 7">
    <name type="scientific">Actinoallomurus liliacearum</name>
    <dbReference type="NCBI Taxonomy" id="1080073"/>
    <lineage>
        <taxon>Bacteria</taxon>
        <taxon>Bacillati</taxon>
        <taxon>Actinomycetota</taxon>
        <taxon>Actinomycetes</taxon>
        <taxon>Streptosporangiales</taxon>
        <taxon>Thermomonosporaceae</taxon>
        <taxon>Actinoallomurus</taxon>
    </lineage>
</organism>
<accession>A0ABP8TPN2</accession>
<dbReference type="Gene3D" id="3.90.76.10">
    <property type="entry name" value="Dipeptide-binding Protein, Domain 1"/>
    <property type="match status" value="1"/>
</dbReference>
<evidence type="ECO:0000256" key="2">
    <source>
        <dbReference type="ARBA" id="ARBA00022448"/>
    </source>
</evidence>
<evidence type="ECO:0000313" key="6">
    <source>
        <dbReference type="EMBL" id="GAA4609832.1"/>
    </source>
</evidence>
<proteinExistence type="inferred from homology"/>
<name>A0ABP8TPN2_9ACTN</name>
<evidence type="ECO:0000256" key="1">
    <source>
        <dbReference type="ARBA" id="ARBA00005695"/>
    </source>
</evidence>
<dbReference type="InterPro" id="IPR039424">
    <property type="entry name" value="SBP_5"/>
</dbReference>
<keyword evidence="3 4" id="KW-0732">Signal</keyword>
<feature type="signal peptide" evidence="4">
    <location>
        <begin position="1"/>
        <end position="33"/>
    </location>
</feature>
<keyword evidence="2" id="KW-0813">Transport</keyword>
<protein>
    <submittedName>
        <fullName evidence="6">ABC transporter substrate-binding protein</fullName>
    </submittedName>
</protein>
<dbReference type="Gene3D" id="3.10.105.10">
    <property type="entry name" value="Dipeptide-binding Protein, Domain 3"/>
    <property type="match status" value="1"/>
</dbReference>
<reference evidence="7" key="1">
    <citation type="journal article" date="2019" name="Int. J. Syst. Evol. Microbiol.">
        <title>The Global Catalogue of Microorganisms (GCM) 10K type strain sequencing project: providing services to taxonomists for standard genome sequencing and annotation.</title>
        <authorList>
            <consortium name="The Broad Institute Genomics Platform"/>
            <consortium name="The Broad Institute Genome Sequencing Center for Infectious Disease"/>
            <person name="Wu L."/>
            <person name="Ma J."/>
        </authorList>
    </citation>
    <scope>NUCLEOTIDE SEQUENCE [LARGE SCALE GENOMIC DNA]</scope>
    <source>
        <strain evidence="7">JCM 17938</strain>
    </source>
</reference>
<dbReference type="SUPFAM" id="SSF53850">
    <property type="entry name" value="Periplasmic binding protein-like II"/>
    <property type="match status" value="1"/>
</dbReference>
<evidence type="ECO:0000256" key="4">
    <source>
        <dbReference type="SAM" id="SignalP"/>
    </source>
</evidence>
<feature type="chain" id="PRO_5046375862" evidence="4">
    <location>
        <begin position="34"/>
        <end position="524"/>
    </location>
</feature>
<dbReference type="PANTHER" id="PTHR30290">
    <property type="entry name" value="PERIPLASMIC BINDING COMPONENT OF ABC TRANSPORTER"/>
    <property type="match status" value="1"/>
</dbReference>
<dbReference type="Pfam" id="PF00496">
    <property type="entry name" value="SBP_bac_5"/>
    <property type="match status" value="1"/>
</dbReference>
<dbReference type="InterPro" id="IPR030678">
    <property type="entry name" value="Peptide/Ni-bd"/>
</dbReference>
<dbReference type="PIRSF" id="PIRSF002741">
    <property type="entry name" value="MppA"/>
    <property type="match status" value="1"/>
</dbReference>
<comment type="similarity">
    <text evidence="1">Belongs to the bacterial solute-binding protein 5 family.</text>
</comment>
<evidence type="ECO:0000259" key="5">
    <source>
        <dbReference type="Pfam" id="PF00496"/>
    </source>
</evidence>
<feature type="domain" description="Solute-binding protein family 5" evidence="5">
    <location>
        <begin position="92"/>
        <end position="442"/>
    </location>
</feature>
<evidence type="ECO:0000313" key="7">
    <source>
        <dbReference type="Proteomes" id="UP001500212"/>
    </source>
</evidence>
<comment type="caution">
    <text evidence="6">The sequence shown here is derived from an EMBL/GenBank/DDBJ whole genome shotgun (WGS) entry which is preliminary data.</text>
</comment>
<dbReference type="InterPro" id="IPR000914">
    <property type="entry name" value="SBP_5_dom"/>
</dbReference>
<dbReference type="PANTHER" id="PTHR30290:SF9">
    <property type="entry name" value="OLIGOPEPTIDE-BINDING PROTEIN APPA"/>
    <property type="match status" value="1"/>
</dbReference>
<dbReference type="Gene3D" id="3.40.190.10">
    <property type="entry name" value="Periplasmic binding protein-like II"/>
    <property type="match status" value="1"/>
</dbReference>
<evidence type="ECO:0000256" key="3">
    <source>
        <dbReference type="ARBA" id="ARBA00022729"/>
    </source>
</evidence>
<dbReference type="EMBL" id="BAABHJ010000009">
    <property type="protein sequence ID" value="GAA4609832.1"/>
    <property type="molecule type" value="Genomic_DNA"/>
</dbReference>
<dbReference type="Proteomes" id="UP001500212">
    <property type="component" value="Unassembled WGS sequence"/>
</dbReference>